<gene>
    <name evidence="1" type="ORF">EVAR_62597_1</name>
</gene>
<evidence type="ECO:0000313" key="1">
    <source>
        <dbReference type="EMBL" id="GBP89116.1"/>
    </source>
</evidence>
<dbReference type="AlphaFoldDB" id="A0A4C1ZKT5"/>
<protein>
    <submittedName>
        <fullName evidence="1">Uncharacterized protein</fullName>
    </submittedName>
</protein>
<reference evidence="1 2" key="1">
    <citation type="journal article" date="2019" name="Commun. Biol.">
        <title>The bagworm genome reveals a unique fibroin gene that provides high tensile strength.</title>
        <authorList>
            <person name="Kono N."/>
            <person name="Nakamura H."/>
            <person name="Ohtoshi R."/>
            <person name="Tomita M."/>
            <person name="Numata K."/>
            <person name="Arakawa K."/>
        </authorList>
    </citation>
    <scope>NUCLEOTIDE SEQUENCE [LARGE SCALE GENOMIC DNA]</scope>
</reference>
<comment type="caution">
    <text evidence="1">The sequence shown here is derived from an EMBL/GenBank/DDBJ whole genome shotgun (WGS) entry which is preliminary data.</text>
</comment>
<dbReference type="OrthoDB" id="6927841at2759"/>
<proteinExistence type="predicted"/>
<organism evidence="1 2">
    <name type="scientific">Eumeta variegata</name>
    <name type="common">Bagworm moth</name>
    <name type="synonym">Eumeta japonica</name>
    <dbReference type="NCBI Taxonomy" id="151549"/>
    <lineage>
        <taxon>Eukaryota</taxon>
        <taxon>Metazoa</taxon>
        <taxon>Ecdysozoa</taxon>
        <taxon>Arthropoda</taxon>
        <taxon>Hexapoda</taxon>
        <taxon>Insecta</taxon>
        <taxon>Pterygota</taxon>
        <taxon>Neoptera</taxon>
        <taxon>Endopterygota</taxon>
        <taxon>Lepidoptera</taxon>
        <taxon>Glossata</taxon>
        <taxon>Ditrysia</taxon>
        <taxon>Tineoidea</taxon>
        <taxon>Psychidae</taxon>
        <taxon>Oiketicinae</taxon>
        <taxon>Eumeta</taxon>
    </lineage>
</organism>
<keyword evidence="2" id="KW-1185">Reference proteome</keyword>
<name>A0A4C1ZKT5_EUMVA</name>
<dbReference type="EMBL" id="BGZK01001976">
    <property type="protein sequence ID" value="GBP89116.1"/>
    <property type="molecule type" value="Genomic_DNA"/>
</dbReference>
<accession>A0A4C1ZKT5</accession>
<sequence length="151" mass="17256">MDSQHLSILITVEIGARHLPPQITRQHTNWAVFQASLKMMHLGSSFATVVDVDTVANQLVNKIRRAHFMVTNFLLISTSSRGDLPSHIKVKLQQKYKLHKLCCLASLRACTRCLKFKKELNNLREISVAIRHFYSVAWETTLTGMVKARRT</sequence>
<evidence type="ECO:0000313" key="2">
    <source>
        <dbReference type="Proteomes" id="UP000299102"/>
    </source>
</evidence>
<dbReference type="Proteomes" id="UP000299102">
    <property type="component" value="Unassembled WGS sequence"/>
</dbReference>